<dbReference type="Proteomes" id="UP001500604">
    <property type="component" value="Unassembled WGS sequence"/>
</dbReference>
<accession>A0ABP8V4N0</accession>
<dbReference type="Gene3D" id="1.10.10.10">
    <property type="entry name" value="Winged helix-like DNA-binding domain superfamily/Winged helix DNA-binding domain"/>
    <property type="match status" value="1"/>
</dbReference>
<evidence type="ECO:0000256" key="1">
    <source>
        <dbReference type="ARBA" id="ARBA00009437"/>
    </source>
</evidence>
<dbReference type="Gene3D" id="3.40.190.290">
    <property type="match status" value="1"/>
</dbReference>
<protein>
    <submittedName>
        <fullName evidence="6">LysR family transcriptional regulator</fullName>
    </submittedName>
</protein>
<evidence type="ECO:0000259" key="5">
    <source>
        <dbReference type="PROSITE" id="PS50931"/>
    </source>
</evidence>
<dbReference type="Pfam" id="PF00126">
    <property type="entry name" value="HTH_1"/>
    <property type="match status" value="1"/>
</dbReference>
<dbReference type="RefSeq" id="WP_345196599.1">
    <property type="nucleotide sequence ID" value="NZ_BAABFL010000394.1"/>
</dbReference>
<dbReference type="SUPFAM" id="SSF46785">
    <property type="entry name" value="Winged helix' DNA-binding domain"/>
    <property type="match status" value="1"/>
</dbReference>
<dbReference type="InterPro" id="IPR000847">
    <property type="entry name" value="LysR_HTH_N"/>
</dbReference>
<dbReference type="EMBL" id="BAABFL010000394">
    <property type="protein sequence ID" value="GAA4650423.1"/>
    <property type="molecule type" value="Genomic_DNA"/>
</dbReference>
<comment type="similarity">
    <text evidence="1">Belongs to the LysR transcriptional regulatory family.</text>
</comment>
<feature type="domain" description="HTH lysR-type" evidence="5">
    <location>
        <begin position="4"/>
        <end position="61"/>
    </location>
</feature>
<dbReference type="InterPro" id="IPR036388">
    <property type="entry name" value="WH-like_DNA-bd_sf"/>
</dbReference>
<sequence>MLKTTLEQWRMFKAVVDHGGFSQASQAVHKSQSTIHHAVHRLEDALGVQLLEVKGRKAELTAAGELMLRRASYLLEEAMKVEAVAGTLSAGVETSLNIAVDGAFPQEVLYNVLNAVSAQYPLLRIELMETILSGANELVEQGKADIALTPLLIPDGLNEEICRVTFVAVANPNHALHHQGRELTYEDLKAHRQIVIRDSALDTQIDAGWLGAEQRWTVSHMGTSIDLVSKGFGFAWLPESSIDEYLKDGRLTPLPLEQAQRRSASLYLNFRDADRLGPAARTFLGELRYQTQDLAAD</sequence>
<keyword evidence="7" id="KW-1185">Reference proteome</keyword>
<dbReference type="InterPro" id="IPR036390">
    <property type="entry name" value="WH_DNA-bd_sf"/>
</dbReference>
<evidence type="ECO:0000256" key="4">
    <source>
        <dbReference type="ARBA" id="ARBA00023163"/>
    </source>
</evidence>
<dbReference type="Pfam" id="PF03466">
    <property type="entry name" value="LysR_substrate"/>
    <property type="match status" value="1"/>
</dbReference>
<dbReference type="InterPro" id="IPR005119">
    <property type="entry name" value="LysR_subst-bd"/>
</dbReference>
<dbReference type="PROSITE" id="PS50931">
    <property type="entry name" value="HTH_LYSR"/>
    <property type="match status" value="1"/>
</dbReference>
<evidence type="ECO:0000313" key="7">
    <source>
        <dbReference type="Proteomes" id="UP001500604"/>
    </source>
</evidence>
<dbReference type="PANTHER" id="PTHR30126:SF88">
    <property type="entry name" value="TRANSCRIPTIONAL REGULATOR-RELATED"/>
    <property type="match status" value="1"/>
</dbReference>
<dbReference type="SUPFAM" id="SSF53850">
    <property type="entry name" value="Periplasmic binding protein-like II"/>
    <property type="match status" value="1"/>
</dbReference>
<evidence type="ECO:0000256" key="3">
    <source>
        <dbReference type="ARBA" id="ARBA00023125"/>
    </source>
</evidence>
<proteinExistence type="inferred from homology"/>
<organism evidence="6 7">
    <name type="scientific">Kistimonas scapharcae</name>
    <dbReference type="NCBI Taxonomy" id="1036133"/>
    <lineage>
        <taxon>Bacteria</taxon>
        <taxon>Pseudomonadati</taxon>
        <taxon>Pseudomonadota</taxon>
        <taxon>Gammaproteobacteria</taxon>
        <taxon>Oceanospirillales</taxon>
        <taxon>Endozoicomonadaceae</taxon>
        <taxon>Kistimonas</taxon>
    </lineage>
</organism>
<keyword evidence="2" id="KW-0805">Transcription regulation</keyword>
<evidence type="ECO:0000256" key="2">
    <source>
        <dbReference type="ARBA" id="ARBA00023015"/>
    </source>
</evidence>
<dbReference type="PANTHER" id="PTHR30126">
    <property type="entry name" value="HTH-TYPE TRANSCRIPTIONAL REGULATOR"/>
    <property type="match status" value="1"/>
</dbReference>
<comment type="caution">
    <text evidence="6">The sequence shown here is derived from an EMBL/GenBank/DDBJ whole genome shotgun (WGS) entry which is preliminary data.</text>
</comment>
<keyword evidence="3" id="KW-0238">DNA-binding</keyword>
<gene>
    <name evidence="6" type="ORF">GCM10023116_27060</name>
</gene>
<name>A0ABP8V4N0_9GAMM</name>
<evidence type="ECO:0000313" key="6">
    <source>
        <dbReference type="EMBL" id="GAA4650423.1"/>
    </source>
</evidence>
<reference evidence="7" key="1">
    <citation type="journal article" date="2019" name="Int. J. Syst. Evol. Microbiol.">
        <title>The Global Catalogue of Microorganisms (GCM) 10K type strain sequencing project: providing services to taxonomists for standard genome sequencing and annotation.</title>
        <authorList>
            <consortium name="The Broad Institute Genomics Platform"/>
            <consortium name="The Broad Institute Genome Sequencing Center for Infectious Disease"/>
            <person name="Wu L."/>
            <person name="Ma J."/>
        </authorList>
    </citation>
    <scope>NUCLEOTIDE SEQUENCE [LARGE SCALE GENOMIC DNA]</scope>
    <source>
        <strain evidence="7">JCM 17805</strain>
    </source>
</reference>
<keyword evidence="4" id="KW-0804">Transcription</keyword>